<sequence>MKASLTLTSSRKPDGTVVLTAEGEIDMTNSADFATAIEEALPDATGSLVVDLTEVDYLDSAGLTVLLNTADRVEIIATPLLAPVLTICGLTELTKVHGIEQAERTS</sequence>
<dbReference type="SUPFAM" id="SSF52091">
    <property type="entry name" value="SpoIIaa-like"/>
    <property type="match status" value="1"/>
</dbReference>
<dbReference type="PROSITE" id="PS50801">
    <property type="entry name" value="STAS"/>
    <property type="match status" value="1"/>
</dbReference>
<dbReference type="PANTHER" id="PTHR33495">
    <property type="entry name" value="ANTI-SIGMA FACTOR ANTAGONIST TM_1081-RELATED-RELATED"/>
    <property type="match status" value="1"/>
</dbReference>
<proteinExistence type="predicted"/>
<accession>A0ABW5FXG4</accession>
<evidence type="ECO:0000313" key="3">
    <source>
        <dbReference type="Proteomes" id="UP001597417"/>
    </source>
</evidence>
<dbReference type="Proteomes" id="UP001597417">
    <property type="component" value="Unassembled WGS sequence"/>
</dbReference>
<organism evidence="2 3">
    <name type="scientific">Amycolatopsis pigmentata</name>
    <dbReference type="NCBI Taxonomy" id="450801"/>
    <lineage>
        <taxon>Bacteria</taxon>
        <taxon>Bacillati</taxon>
        <taxon>Actinomycetota</taxon>
        <taxon>Actinomycetes</taxon>
        <taxon>Pseudonocardiales</taxon>
        <taxon>Pseudonocardiaceae</taxon>
        <taxon>Amycolatopsis</taxon>
    </lineage>
</organism>
<comment type="caution">
    <text evidence="2">The sequence shown here is derived from an EMBL/GenBank/DDBJ whole genome shotgun (WGS) entry which is preliminary data.</text>
</comment>
<dbReference type="RefSeq" id="WP_378267763.1">
    <property type="nucleotide sequence ID" value="NZ_JBHUKR010000013.1"/>
</dbReference>
<dbReference type="Gene3D" id="3.30.750.24">
    <property type="entry name" value="STAS domain"/>
    <property type="match status" value="1"/>
</dbReference>
<dbReference type="PANTHER" id="PTHR33495:SF2">
    <property type="entry name" value="ANTI-SIGMA FACTOR ANTAGONIST TM_1081-RELATED"/>
    <property type="match status" value="1"/>
</dbReference>
<dbReference type="InterPro" id="IPR036513">
    <property type="entry name" value="STAS_dom_sf"/>
</dbReference>
<keyword evidence="3" id="KW-1185">Reference proteome</keyword>
<dbReference type="CDD" id="cd07043">
    <property type="entry name" value="STAS_anti-anti-sigma_factors"/>
    <property type="match status" value="1"/>
</dbReference>
<evidence type="ECO:0000313" key="2">
    <source>
        <dbReference type="EMBL" id="MFD2419733.1"/>
    </source>
</evidence>
<reference evidence="3" key="1">
    <citation type="journal article" date="2019" name="Int. J. Syst. Evol. Microbiol.">
        <title>The Global Catalogue of Microorganisms (GCM) 10K type strain sequencing project: providing services to taxonomists for standard genome sequencing and annotation.</title>
        <authorList>
            <consortium name="The Broad Institute Genomics Platform"/>
            <consortium name="The Broad Institute Genome Sequencing Center for Infectious Disease"/>
            <person name="Wu L."/>
            <person name="Ma J."/>
        </authorList>
    </citation>
    <scope>NUCLEOTIDE SEQUENCE [LARGE SCALE GENOMIC DNA]</scope>
    <source>
        <strain evidence="3">CGMCC 4.7645</strain>
    </source>
</reference>
<name>A0ABW5FXG4_9PSEU</name>
<evidence type="ECO:0000259" key="1">
    <source>
        <dbReference type="PROSITE" id="PS50801"/>
    </source>
</evidence>
<feature type="domain" description="STAS" evidence="1">
    <location>
        <begin position="6"/>
        <end position="74"/>
    </location>
</feature>
<dbReference type="Pfam" id="PF01740">
    <property type="entry name" value="STAS"/>
    <property type="match status" value="1"/>
</dbReference>
<dbReference type="InterPro" id="IPR002645">
    <property type="entry name" value="STAS_dom"/>
</dbReference>
<gene>
    <name evidence="2" type="ORF">ACFSXZ_25720</name>
</gene>
<protein>
    <submittedName>
        <fullName evidence="2">STAS domain-containing protein</fullName>
    </submittedName>
</protein>
<dbReference type="EMBL" id="JBHUKR010000013">
    <property type="protein sequence ID" value="MFD2419733.1"/>
    <property type="molecule type" value="Genomic_DNA"/>
</dbReference>